<evidence type="ECO:0000313" key="4">
    <source>
        <dbReference type="EnsemblMetazoa" id="XP_016979066.1"/>
    </source>
</evidence>
<reference evidence="6" key="2">
    <citation type="submission" date="2025-04" db="UniProtKB">
        <authorList>
            <consortium name="RefSeq"/>
        </authorList>
    </citation>
    <scope>IDENTIFICATION</scope>
</reference>
<feature type="domain" description="DUF4771" evidence="3">
    <location>
        <begin position="586"/>
        <end position="744"/>
    </location>
</feature>
<feature type="domain" description="DUF4770" evidence="2">
    <location>
        <begin position="53"/>
        <end position="221"/>
    </location>
</feature>
<feature type="compositionally biased region" description="Basic residues" evidence="1">
    <location>
        <begin position="402"/>
        <end position="433"/>
    </location>
</feature>
<dbReference type="InterPro" id="IPR031935">
    <property type="entry name" value="DUF4770"/>
</dbReference>
<evidence type="ECO:0000256" key="1">
    <source>
        <dbReference type="SAM" id="MobiDB-lite"/>
    </source>
</evidence>
<dbReference type="GeneID" id="108044536"/>
<reference evidence="4" key="3">
    <citation type="submission" date="2025-05" db="UniProtKB">
        <authorList>
            <consortium name="EnsemblMetazoa"/>
        </authorList>
    </citation>
    <scope>IDENTIFICATION</scope>
</reference>
<dbReference type="AlphaFoldDB" id="A0A6P4F168"/>
<feature type="region of interest" description="Disordered" evidence="1">
    <location>
        <begin position="399"/>
        <end position="438"/>
    </location>
</feature>
<dbReference type="Pfam" id="PF15995">
    <property type="entry name" value="DUF4771"/>
    <property type="match status" value="1"/>
</dbReference>
<dbReference type="RefSeq" id="XP_016979066.1">
    <property type="nucleotide sequence ID" value="XM_017123577.1"/>
</dbReference>
<dbReference type="PANTHER" id="PTHR41967:SF6">
    <property type="entry name" value="FI19406P1-RELATED"/>
    <property type="match status" value="1"/>
</dbReference>
<evidence type="ECO:0000259" key="2">
    <source>
        <dbReference type="Pfam" id="PF15994"/>
    </source>
</evidence>
<dbReference type="Proteomes" id="UP001652680">
    <property type="component" value="Unassembled WGS sequence"/>
</dbReference>
<gene>
    <name evidence="6" type="primary">LOC108044536</name>
    <name evidence="4" type="synonym">108044536</name>
</gene>
<dbReference type="PANTHER" id="PTHR41967">
    <property type="entry name" value="FI19406P1-RELATED"/>
    <property type="match status" value="1"/>
</dbReference>
<dbReference type="EnsemblMetazoa" id="XM_017123577.2">
    <property type="protein sequence ID" value="XP_016979066.1"/>
    <property type="gene ID" value="LOC108044536"/>
</dbReference>
<dbReference type="InterPro" id="IPR031936">
    <property type="entry name" value="DUF4771"/>
</dbReference>
<protein>
    <submittedName>
        <fullName evidence="6">Uncharacterized protein LOC108044536</fullName>
    </submittedName>
</protein>
<dbReference type="OrthoDB" id="6613664at2759"/>
<organism evidence="6">
    <name type="scientific">Drosophila rhopaloa</name>
    <name type="common">Fruit fly</name>
    <dbReference type="NCBI Taxonomy" id="1041015"/>
    <lineage>
        <taxon>Eukaryota</taxon>
        <taxon>Metazoa</taxon>
        <taxon>Ecdysozoa</taxon>
        <taxon>Arthropoda</taxon>
        <taxon>Hexapoda</taxon>
        <taxon>Insecta</taxon>
        <taxon>Pterygota</taxon>
        <taxon>Neoptera</taxon>
        <taxon>Endopterygota</taxon>
        <taxon>Diptera</taxon>
        <taxon>Brachycera</taxon>
        <taxon>Muscomorpha</taxon>
        <taxon>Ephydroidea</taxon>
        <taxon>Drosophilidae</taxon>
        <taxon>Drosophila</taxon>
        <taxon>Sophophora</taxon>
    </lineage>
</organism>
<name>A0A6P4F168_DRORH</name>
<keyword evidence="5" id="KW-1185">Reference proteome</keyword>
<reference evidence="5" key="1">
    <citation type="journal article" date="2021" name="Elife">
        <title>Highly contiguous assemblies of 101 drosophilid genomes.</title>
        <authorList>
            <person name="Kim B.Y."/>
            <person name="Wang J.R."/>
            <person name="Miller D.E."/>
            <person name="Barmina O."/>
            <person name="Delaney E."/>
            <person name="Thompson A."/>
            <person name="Comeault A.A."/>
            <person name="Peede D."/>
            <person name="D'Agostino E.R."/>
            <person name="Pelaez J."/>
            <person name="Aguilar J.M."/>
            <person name="Haji D."/>
            <person name="Matsunaga T."/>
            <person name="Armstrong E.E."/>
            <person name="Zych M."/>
            <person name="Ogawa Y."/>
            <person name="Stamenkovic-Radak M."/>
            <person name="Jelic M."/>
            <person name="Veselinovic M.S."/>
            <person name="Tanaskovic M."/>
            <person name="Eric P."/>
            <person name="Gao J.J."/>
            <person name="Katoh T.K."/>
            <person name="Toda M.J."/>
            <person name="Watabe H."/>
            <person name="Watada M."/>
            <person name="Davis J.S."/>
            <person name="Moyle L.C."/>
            <person name="Manoli G."/>
            <person name="Bertolini E."/>
            <person name="Kostal V."/>
            <person name="Hawley R.S."/>
            <person name="Takahashi A."/>
            <person name="Jones C.D."/>
            <person name="Price D.K."/>
            <person name="Whiteman N."/>
            <person name="Kopp A."/>
            <person name="Matute D.R."/>
            <person name="Petrov D.A."/>
        </authorList>
    </citation>
    <scope>NUCLEOTIDE SEQUENCE [LARGE SCALE GENOMIC DNA]</scope>
</reference>
<evidence type="ECO:0000259" key="3">
    <source>
        <dbReference type="Pfam" id="PF15995"/>
    </source>
</evidence>
<accession>A0A6P4F168</accession>
<proteinExistence type="predicted"/>
<evidence type="ECO:0000313" key="6">
    <source>
        <dbReference type="RefSeq" id="XP_016979066.1"/>
    </source>
</evidence>
<dbReference type="Pfam" id="PF15994">
    <property type="entry name" value="DUF4770"/>
    <property type="match status" value="1"/>
</dbReference>
<evidence type="ECO:0000313" key="5">
    <source>
        <dbReference type="Proteomes" id="UP001652680"/>
    </source>
</evidence>
<sequence>MSGNTLGFPSNIDCVRWYRGMSPVQTEACGDLLHALRDDMEQGSTYRVRHCVSKLGVEPLLESAQIKTIMVLSQGSDLAFLWFLWELGYKHSEDSDPELYTVNEQLLLSGIAHLDMPATLRALDALLPPGSHSTKRSSQHQTFTKKRSVRMSRSSQKVYALPYFAPPVRPRRFISKGKLRAPESRLRFPEYSQFTDTMHQVPNESSRWFAQYQFDPARRIITKLLTEELIGLNLEPLETTKMLEPLCETHRFLKKAVNMQRQEIDYSSLQRCLSQLDVPRAEIRARRKRIVQDLEKESQCVAGKICGECRKPFSQDMSTRNECGNMLSSPRKNNLKKNDHSMVMYLGLEKNPSVHLCDQTNDNLIKVMLMQKKISHRCGAGDFQIQDVDVSLEERKDINMSPKRKISRSSRSRSSHSRISHHRKVSPKGRKVKKDIVEEPPYIPTTKFQNLADLIPACSRTLPCLKRRSSTRCPEPETFTTRNRDGFQLNYHKIYDMPGLPDDRLPWEDDLVDLEDKQPVIEKFCIDALKNGKCKSGKEFQRDKFLSPVLKAAASCAVDMFRTNVANGDVGEIPAEKDQRIKNDLIDPNNDQQIEDLLKAALKVLRGNPHYVLATFSNAHKMPVLLDWVADRYGKTFSRKEMHNLVETSFRIYERFYQGEKNRRRKTLRLRKSLTDHVGPITYASYNQFMCQVKKGKADFYDKLNNLALEQTRLTWLALRGYSHLGGHIRDTFFAYMPAKQDDLNRHHVWQSNDYRDMVKLRLRSRPTGC</sequence>